<evidence type="ECO:0000313" key="10">
    <source>
        <dbReference type="EMBL" id="VDI26348.1"/>
    </source>
</evidence>
<organism evidence="10 11">
    <name type="scientific">Mytilus galloprovincialis</name>
    <name type="common">Mediterranean mussel</name>
    <dbReference type="NCBI Taxonomy" id="29158"/>
    <lineage>
        <taxon>Eukaryota</taxon>
        <taxon>Metazoa</taxon>
        <taxon>Spiralia</taxon>
        <taxon>Lophotrochozoa</taxon>
        <taxon>Mollusca</taxon>
        <taxon>Bivalvia</taxon>
        <taxon>Autobranchia</taxon>
        <taxon>Pteriomorphia</taxon>
        <taxon>Mytilida</taxon>
        <taxon>Mytiloidea</taxon>
        <taxon>Mytilidae</taxon>
        <taxon>Mytilinae</taxon>
        <taxon>Mytilus</taxon>
    </lineage>
</organism>
<comment type="function">
    <text evidence="1">Acts as a defensive agent. Recognizes blood group fucosylated oligosaccharides including A, B, H and Lewis B-type antigens. Does not recognize Lewis A antigen and has low affinity for monovalent haptens.</text>
</comment>
<keyword evidence="11" id="KW-1185">Reference proteome</keyword>
<evidence type="ECO:0000256" key="3">
    <source>
        <dbReference type="ARBA" id="ARBA00011233"/>
    </source>
</evidence>
<evidence type="ECO:0000256" key="6">
    <source>
        <dbReference type="ARBA" id="ARBA00022837"/>
    </source>
</evidence>
<keyword evidence="6" id="KW-0106">Calcium</keyword>
<feature type="domain" description="Fucolectin tachylectin-4 pentraxin-1" evidence="9">
    <location>
        <begin position="62"/>
        <end position="194"/>
    </location>
</feature>
<dbReference type="GO" id="GO:0046872">
    <property type="term" value="F:metal ion binding"/>
    <property type="evidence" value="ECO:0007669"/>
    <property type="project" value="UniProtKB-KW"/>
</dbReference>
<feature type="signal peptide" evidence="8">
    <location>
        <begin position="1"/>
        <end position="18"/>
    </location>
</feature>
<keyword evidence="8" id="KW-0732">Signal</keyword>
<dbReference type="Proteomes" id="UP000596742">
    <property type="component" value="Unassembled WGS sequence"/>
</dbReference>
<gene>
    <name evidence="10" type="ORF">MGAL_10B013653</name>
</gene>
<dbReference type="AlphaFoldDB" id="A0A8B6DY70"/>
<keyword evidence="5" id="KW-0430">Lectin</keyword>
<dbReference type="Gene3D" id="2.60.120.260">
    <property type="entry name" value="Galactose-binding domain-like"/>
    <property type="match status" value="1"/>
</dbReference>
<dbReference type="OrthoDB" id="6161740at2759"/>
<protein>
    <recommendedName>
        <fullName evidence="9">Fucolectin tachylectin-4 pentraxin-1 domain-containing protein</fullName>
    </recommendedName>
</protein>
<dbReference type="InterPro" id="IPR008979">
    <property type="entry name" value="Galactose-bd-like_sf"/>
</dbReference>
<evidence type="ECO:0000256" key="2">
    <source>
        <dbReference type="ARBA" id="ARBA00010147"/>
    </source>
</evidence>
<evidence type="ECO:0000259" key="9">
    <source>
        <dbReference type="SMART" id="SM00607"/>
    </source>
</evidence>
<proteinExistence type="inferred from homology"/>
<dbReference type="PANTHER" id="PTHR45713">
    <property type="entry name" value="FTP DOMAIN-CONTAINING PROTEIN"/>
    <property type="match status" value="1"/>
</dbReference>
<dbReference type="PANTHER" id="PTHR45713:SF6">
    <property type="entry name" value="F5_8 TYPE C DOMAIN-CONTAINING PROTEIN"/>
    <property type="match status" value="1"/>
</dbReference>
<keyword evidence="4" id="KW-0479">Metal-binding</keyword>
<evidence type="ECO:0000256" key="7">
    <source>
        <dbReference type="ARBA" id="ARBA00023157"/>
    </source>
</evidence>
<comment type="similarity">
    <text evidence="2">Belongs to the fucolectin family.</text>
</comment>
<evidence type="ECO:0000256" key="1">
    <source>
        <dbReference type="ARBA" id="ARBA00002219"/>
    </source>
</evidence>
<dbReference type="InterPro" id="IPR051941">
    <property type="entry name" value="BG_Antigen-Binding_Lectin"/>
</dbReference>
<dbReference type="GO" id="GO:0042806">
    <property type="term" value="F:fucose binding"/>
    <property type="evidence" value="ECO:0007669"/>
    <property type="project" value="UniProtKB-ARBA"/>
</dbReference>
<sequence length="195" mass="22252">MMIVSSFLLVSFLSIINGYDSEMFQKLQSTMNSNTATLSEMLKELLRRIPKEPIVVKPREVASEVAYGKRTKQSSDYYFYASAAVDGNLDTSTHTGLDTAPYWEVDLGKEYNIERIEIFNRKGCCGERLHDLDITIGSAHNQMYLCAHYKGPGRNGEHLVFKCNDNTKYARYVRLTIKGREYLHVGEVKVYALND</sequence>
<evidence type="ECO:0000256" key="4">
    <source>
        <dbReference type="ARBA" id="ARBA00022723"/>
    </source>
</evidence>
<dbReference type="SMART" id="SM00607">
    <property type="entry name" value="FTP"/>
    <property type="match status" value="1"/>
</dbReference>
<dbReference type="SUPFAM" id="SSF49785">
    <property type="entry name" value="Galactose-binding domain-like"/>
    <property type="match status" value="1"/>
</dbReference>
<comment type="subunit">
    <text evidence="3">Homotrimer.</text>
</comment>
<dbReference type="Pfam" id="PF22633">
    <property type="entry name" value="F5_F8_type_C_2"/>
    <property type="match status" value="1"/>
</dbReference>
<dbReference type="InterPro" id="IPR006585">
    <property type="entry name" value="FTP1"/>
</dbReference>
<accession>A0A8B6DY70</accession>
<evidence type="ECO:0000313" key="11">
    <source>
        <dbReference type="Proteomes" id="UP000596742"/>
    </source>
</evidence>
<evidence type="ECO:0000256" key="5">
    <source>
        <dbReference type="ARBA" id="ARBA00022734"/>
    </source>
</evidence>
<dbReference type="GO" id="GO:0010185">
    <property type="term" value="P:regulation of cellular defense response"/>
    <property type="evidence" value="ECO:0007669"/>
    <property type="project" value="UniProtKB-ARBA"/>
</dbReference>
<keyword evidence="7" id="KW-1015">Disulfide bond</keyword>
<name>A0A8B6DY70_MYTGA</name>
<evidence type="ECO:0000256" key="8">
    <source>
        <dbReference type="SAM" id="SignalP"/>
    </source>
</evidence>
<reference evidence="10" key="1">
    <citation type="submission" date="2018-11" db="EMBL/GenBank/DDBJ databases">
        <authorList>
            <person name="Alioto T."/>
            <person name="Alioto T."/>
        </authorList>
    </citation>
    <scope>NUCLEOTIDE SEQUENCE</scope>
</reference>
<comment type="caution">
    <text evidence="10">The sequence shown here is derived from an EMBL/GenBank/DDBJ whole genome shotgun (WGS) entry which is preliminary data.</text>
</comment>
<dbReference type="EMBL" id="UYJE01004237">
    <property type="protein sequence ID" value="VDI26348.1"/>
    <property type="molecule type" value="Genomic_DNA"/>
</dbReference>
<dbReference type="GO" id="GO:0001868">
    <property type="term" value="P:regulation of complement activation, lectin pathway"/>
    <property type="evidence" value="ECO:0007669"/>
    <property type="project" value="UniProtKB-ARBA"/>
</dbReference>
<feature type="chain" id="PRO_5032555294" description="Fucolectin tachylectin-4 pentraxin-1 domain-containing protein" evidence="8">
    <location>
        <begin position="19"/>
        <end position="195"/>
    </location>
</feature>